<dbReference type="FunFam" id="3.40.50.720:FF:000462">
    <property type="entry name" value="Glyoxylate reductase (NADP+)"/>
    <property type="match status" value="1"/>
</dbReference>
<dbReference type="AlphaFoldDB" id="A0A2U9IMA7"/>
<dbReference type="GeneID" id="36837385"/>
<dbReference type="GO" id="GO:0051287">
    <property type="term" value="F:NAD binding"/>
    <property type="evidence" value="ECO:0007669"/>
    <property type="project" value="InterPro"/>
</dbReference>
<dbReference type="InterPro" id="IPR029753">
    <property type="entry name" value="D-isomer_DH_CS"/>
</dbReference>
<evidence type="ECO:0000259" key="4">
    <source>
        <dbReference type="Pfam" id="PF02826"/>
    </source>
</evidence>
<dbReference type="CDD" id="cd05301">
    <property type="entry name" value="GDH"/>
    <property type="match status" value="1"/>
</dbReference>
<name>A0A2U9IMA7_9CREN</name>
<dbReference type="Pfam" id="PF00389">
    <property type="entry name" value="2-Hacid_dh"/>
    <property type="match status" value="1"/>
</dbReference>
<reference evidence="5 6" key="1">
    <citation type="submission" date="2018-05" db="EMBL/GenBank/DDBJ databases">
        <title>Complete Genome Sequences of Extremely Thermoacidophilic, Metal-Mobilizing Type-Strain Members of the Archaeal Family Sulfolobaceae: Acidianus brierleyi DSM-1651T, Acidianus sulfidivorans DSM-18786T, Metallosphaera hakonensis DSM-7519T, and Metallosphaera prunae DSM-10039T.</title>
        <authorList>
            <person name="Counts J.A."/>
            <person name="Kelly R.M."/>
        </authorList>
    </citation>
    <scope>NUCLEOTIDE SEQUENCE [LARGE SCALE GENOMIC DNA]</scope>
    <source>
        <strain evidence="5 6">JP7</strain>
    </source>
</reference>
<dbReference type="PANTHER" id="PTHR10996:SF283">
    <property type="entry name" value="GLYOXYLATE_HYDROXYPYRUVATE REDUCTASE B"/>
    <property type="match status" value="1"/>
</dbReference>
<dbReference type="InterPro" id="IPR006139">
    <property type="entry name" value="D-isomer_2_OHA_DH_cat_dom"/>
</dbReference>
<dbReference type="KEGG" id="asul:DFR86_05410"/>
<protein>
    <submittedName>
        <fullName evidence="5">D-glycerate dehydrogenase</fullName>
    </submittedName>
</protein>
<dbReference type="PANTHER" id="PTHR10996">
    <property type="entry name" value="2-HYDROXYACID DEHYDROGENASE-RELATED"/>
    <property type="match status" value="1"/>
</dbReference>
<proteinExistence type="inferred from homology"/>
<evidence type="ECO:0000256" key="1">
    <source>
        <dbReference type="ARBA" id="ARBA00023002"/>
    </source>
</evidence>
<accession>A0A2U9IMA7</accession>
<dbReference type="OrthoDB" id="7437at2157"/>
<dbReference type="InterPro" id="IPR050223">
    <property type="entry name" value="D-isomer_2-hydroxyacid_DH"/>
</dbReference>
<gene>
    <name evidence="5" type="ORF">DFR86_05410</name>
</gene>
<dbReference type="InterPro" id="IPR036291">
    <property type="entry name" value="NAD(P)-bd_dom_sf"/>
</dbReference>
<evidence type="ECO:0000313" key="6">
    <source>
        <dbReference type="Proteomes" id="UP000248410"/>
    </source>
</evidence>
<dbReference type="SUPFAM" id="SSF51735">
    <property type="entry name" value="NAD(P)-binding Rossmann-fold domains"/>
    <property type="match status" value="1"/>
</dbReference>
<feature type="domain" description="D-isomer specific 2-hydroxyacid dehydrogenase NAD-binding" evidence="4">
    <location>
        <begin position="108"/>
        <end position="282"/>
    </location>
</feature>
<feature type="domain" description="D-isomer specific 2-hydroxyacid dehydrogenase catalytic" evidence="3">
    <location>
        <begin position="4"/>
        <end position="311"/>
    </location>
</feature>
<dbReference type="GO" id="GO:0005829">
    <property type="term" value="C:cytosol"/>
    <property type="evidence" value="ECO:0007669"/>
    <property type="project" value="TreeGrafter"/>
</dbReference>
<dbReference type="Proteomes" id="UP000248410">
    <property type="component" value="Chromosome"/>
</dbReference>
<dbReference type="PROSITE" id="PS00671">
    <property type="entry name" value="D_2_HYDROXYACID_DH_3"/>
    <property type="match status" value="1"/>
</dbReference>
<evidence type="ECO:0000313" key="5">
    <source>
        <dbReference type="EMBL" id="AWR97054.1"/>
    </source>
</evidence>
<dbReference type="InterPro" id="IPR006140">
    <property type="entry name" value="D-isomer_DH_NAD-bd"/>
</dbReference>
<dbReference type="EMBL" id="CP029288">
    <property type="protein sequence ID" value="AWR97054.1"/>
    <property type="molecule type" value="Genomic_DNA"/>
</dbReference>
<dbReference type="GO" id="GO:0016618">
    <property type="term" value="F:hydroxypyruvate reductase [NAD(P)H] activity"/>
    <property type="evidence" value="ECO:0007669"/>
    <property type="project" value="TreeGrafter"/>
</dbReference>
<keyword evidence="1 2" id="KW-0560">Oxidoreductase</keyword>
<sequence length="313" mass="35781">MYNVLVTKRLPGNWIDYLSKYCNITLWDKEYPPPKEWIINNIKDKEGILVTLTEKIDKEIIDSAERLKVISTYSVGYDHIDVDYAKSKKIIVTYTPEVLTDATADLIFGLLLAVARRIVEGDKIIRSGKWTVPWYPTFMLGREVNHKTLGIIGMGRIGKALIKRANGFDMKIIYNSRRKHEDVNAEFVDLDYLLANSDFIVVTVDLNESTYHLINEEKLRKMKPTSFLINASRGAVIDENALIKALENKWISGAALDVFEREPLVNSKLFNFDNVVLTPHLGSATIETREKMAEIAVKNLLFALRGERPIYEI</sequence>
<organism evidence="5 6">
    <name type="scientific">Acidianus sulfidivorans JP7</name>
    <dbReference type="NCBI Taxonomy" id="619593"/>
    <lineage>
        <taxon>Archaea</taxon>
        <taxon>Thermoproteota</taxon>
        <taxon>Thermoprotei</taxon>
        <taxon>Sulfolobales</taxon>
        <taxon>Sulfolobaceae</taxon>
        <taxon>Acidianus</taxon>
    </lineage>
</organism>
<evidence type="ECO:0000259" key="3">
    <source>
        <dbReference type="Pfam" id="PF00389"/>
    </source>
</evidence>
<dbReference type="GO" id="GO:0030267">
    <property type="term" value="F:glyoxylate reductase (NADPH) activity"/>
    <property type="evidence" value="ECO:0007669"/>
    <property type="project" value="TreeGrafter"/>
</dbReference>
<dbReference type="Pfam" id="PF02826">
    <property type="entry name" value="2-Hacid_dh_C"/>
    <property type="match status" value="1"/>
</dbReference>
<dbReference type="SUPFAM" id="SSF52283">
    <property type="entry name" value="Formate/glycerate dehydrogenase catalytic domain-like"/>
    <property type="match status" value="1"/>
</dbReference>
<evidence type="ECO:0000256" key="2">
    <source>
        <dbReference type="RuleBase" id="RU003719"/>
    </source>
</evidence>
<keyword evidence="6" id="KW-1185">Reference proteome</keyword>
<dbReference type="Gene3D" id="3.40.50.720">
    <property type="entry name" value="NAD(P)-binding Rossmann-like Domain"/>
    <property type="match status" value="2"/>
</dbReference>
<comment type="similarity">
    <text evidence="2">Belongs to the D-isomer specific 2-hydroxyacid dehydrogenase family.</text>
</comment>
<dbReference type="RefSeq" id="WP_110379944.1">
    <property type="nucleotide sequence ID" value="NZ_CP029288.2"/>
</dbReference>